<comment type="caution">
    <text evidence="1">The sequence shown here is derived from an EMBL/GenBank/DDBJ whole genome shotgun (WGS) entry which is preliminary data.</text>
</comment>
<keyword evidence="2" id="KW-1185">Reference proteome</keyword>
<accession>A0ACB1AFH5</accession>
<protein>
    <submittedName>
        <fullName evidence="1">Uncharacterized protein</fullName>
    </submittedName>
</protein>
<evidence type="ECO:0000313" key="2">
    <source>
        <dbReference type="Proteomes" id="UP001497535"/>
    </source>
</evidence>
<proteinExistence type="predicted"/>
<name>A0ACB1AFH5_MELEN</name>
<organism evidence="1 2">
    <name type="scientific">Meloidogyne enterolobii</name>
    <name type="common">Root-knot nematode worm</name>
    <name type="synonym">Meloidogyne mayaguensis</name>
    <dbReference type="NCBI Taxonomy" id="390850"/>
    <lineage>
        <taxon>Eukaryota</taxon>
        <taxon>Metazoa</taxon>
        <taxon>Ecdysozoa</taxon>
        <taxon>Nematoda</taxon>
        <taxon>Chromadorea</taxon>
        <taxon>Rhabditida</taxon>
        <taxon>Tylenchina</taxon>
        <taxon>Tylenchomorpha</taxon>
        <taxon>Tylenchoidea</taxon>
        <taxon>Meloidogynidae</taxon>
        <taxon>Meloidogyninae</taxon>
        <taxon>Meloidogyne</taxon>
    </lineage>
</organism>
<dbReference type="EMBL" id="CAVMJV010000081">
    <property type="protein sequence ID" value="CAK5090282.1"/>
    <property type="molecule type" value="Genomic_DNA"/>
</dbReference>
<sequence>MLIVKFNQNSVKRMIRGFDTQTHTIFYFNRETEPRRKLRGWWLKLFGMKRWKSRMNLLYIFRATNLIDIFRAEFV</sequence>
<reference evidence="1" key="1">
    <citation type="submission" date="2023-11" db="EMBL/GenBank/DDBJ databases">
        <authorList>
            <person name="Poullet M."/>
        </authorList>
    </citation>
    <scope>NUCLEOTIDE SEQUENCE</scope>
    <source>
        <strain evidence="1">E1834</strain>
    </source>
</reference>
<dbReference type="Proteomes" id="UP001497535">
    <property type="component" value="Unassembled WGS sequence"/>
</dbReference>
<evidence type="ECO:0000313" key="1">
    <source>
        <dbReference type="EMBL" id="CAK5090282.1"/>
    </source>
</evidence>
<gene>
    <name evidence="1" type="ORF">MENTE1834_LOCUS38061</name>
</gene>